<dbReference type="STRING" id="1526571.AT746_14990"/>
<gene>
    <name evidence="1" type="ORF">AT746_14990</name>
</gene>
<dbReference type="AlphaFoldDB" id="A0A0U2RPY9"/>
<name>A0A0U2RPY9_9ALTE</name>
<accession>A0A0U2RPY9</accession>
<dbReference type="Proteomes" id="UP000068447">
    <property type="component" value="Chromosome"/>
</dbReference>
<organism evidence="1 2">
    <name type="scientific">Lacimicrobium alkaliphilum</name>
    <dbReference type="NCBI Taxonomy" id="1526571"/>
    <lineage>
        <taxon>Bacteria</taxon>
        <taxon>Pseudomonadati</taxon>
        <taxon>Pseudomonadota</taxon>
        <taxon>Gammaproteobacteria</taxon>
        <taxon>Alteromonadales</taxon>
        <taxon>Alteromonadaceae</taxon>
        <taxon>Lacimicrobium</taxon>
    </lineage>
</organism>
<dbReference type="KEGG" id="lal:AT746_14990"/>
<protein>
    <submittedName>
        <fullName evidence="1">Uncharacterized protein</fullName>
    </submittedName>
</protein>
<dbReference type="EMBL" id="CP013650">
    <property type="protein sequence ID" value="ALS99434.1"/>
    <property type="molecule type" value="Genomic_DNA"/>
</dbReference>
<proteinExistence type="predicted"/>
<dbReference type="RefSeq" id="WP_062481768.1">
    <property type="nucleotide sequence ID" value="NZ_CP013650.1"/>
</dbReference>
<sequence length="105" mass="11828">MKIVTTVLISVVLLGRWMVRLFSVYACREHYGRNSKEGVSALDHVLKAGDAQKARRTVDDNVLTFFVFSTAYRKFFPNTSIPVIPFSLRLFGIGTGKDYSMGCED</sequence>
<evidence type="ECO:0000313" key="1">
    <source>
        <dbReference type="EMBL" id="ALS99434.1"/>
    </source>
</evidence>
<evidence type="ECO:0000313" key="2">
    <source>
        <dbReference type="Proteomes" id="UP000068447"/>
    </source>
</evidence>
<reference evidence="1 2" key="1">
    <citation type="submission" date="2015-12" db="EMBL/GenBank/DDBJ databases">
        <title>Complete genome of Lacimicrobium alkaliphilum KCTC 32984.</title>
        <authorList>
            <person name="Kim S.-G."/>
            <person name="Lee Y.-J."/>
        </authorList>
    </citation>
    <scope>NUCLEOTIDE SEQUENCE [LARGE SCALE GENOMIC DNA]</scope>
    <source>
        <strain evidence="1 2">YelD216</strain>
    </source>
</reference>
<keyword evidence="2" id="KW-1185">Reference proteome</keyword>